<dbReference type="Proteomes" id="UP000550707">
    <property type="component" value="Unassembled WGS sequence"/>
</dbReference>
<name>A0A7J8HZZ8_MOLMO</name>
<protein>
    <submittedName>
        <fullName evidence="1">Uncharacterized protein</fullName>
    </submittedName>
</protein>
<comment type="caution">
    <text evidence="1">The sequence shown here is derived from an EMBL/GenBank/DDBJ whole genome shotgun (WGS) entry which is preliminary data.</text>
</comment>
<evidence type="ECO:0000313" key="1">
    <source>
        <dbReference type="EMBL" id="KAF6477966.1"/>
    </source>
</evidence>
<dbReference type="InParanoid" id="A0A7J8HZZ8"/>
<proteinExistence type="predicted"/>
<dbReference type="EMBL" id="JACASF010000005">
    <property type="protein sequence ID" value="KAF6477966.1"/>
    <property type="molecule type" value="Genomic_DNA"/>
</dbReference>
<keyword evidence="2" id="KW-1185">Reference proteome</keyword>
<sequence length="181" mass="19239">MRCPAAQEGLGRHLAVGSPTQSVSPRCDFPWAGVAAPAAAGLPPALSPAGQIPSPKEKIMLPKKFNGSVLPGLGIPAGLWYHLPAFGETLLLELEQDSGWGPEAHILCWKSPTSSQRPMCSLRAPPGNHRPSPQRAKCFACLSGFMETLVVADDKMAAFHGTGLKRYLFTVMAATAKAFKH</sequence>
<accession>A0A7J8HZZ8</accession>
<dbReference type="AlphaFoldDB" id="A0A7J8HZZ8"/>
<organism evidence="1 2">
    <name type="scientific">Molossus molossus</name>
    <name type="common">Pallas' mastiff bat</name>
    <name type="synonym">Vespertilio molossus</name>
    <dbReference type="NCBI Taxonomy" id="27622"/>
    <lineage>
        <taxon>Eukaryota</taxon>
        <taxon>Metazoa</taxon>
        <taxon>Chordata</taxon>
        <taxon>Craniata</taxon>
        <taxon>Vertebrata</taxon>
        <taxon>Euteleostomi</taxon>
        <taxon>Mammalia</taxon>
        <taxon>Eutheria</taxon>
        <taxon>Laurasiatheria</taxon>
        <taxon>Chiroptera</taxon>
        <taxon>Yangochiroptera</taxon>
        <taxon>Molossidae</taxon>
        <taxon>Molossus</taxon>
    </lineage>
</organism>
<gene>
    <name evidence="1" type="ORF">HJG59_010858</name>
</gene>
<evidence type="ECO:0000313" key="2">
    <source>
        <dbReference type="Proteomes" id="UP000550707"/>
    </source>
</evidence>
<reference evidence="1 2" key="1">
    <citation type="journal article" date="2020" name="Nature">
        <title>Six reference-quality genomes reveal evolution of bat adaptations.</title>
        <authorList>
            <person name="Jebb D."/>
            <person name="Huang Z."/>
            <person name="Pippel M."/>
            <person name="Hughes G.M."/>
            <person name="Lavrichenko K."/>
            <person name="Devanna P."/>
            <person name="Winkler S."/>
            <person name="Jermiin L.S."/>
            <person name="Skirmuntt E.C."/>
            <person name="Katzourakis A."/>
            <person name="Burkitt-Gray L."/>
            <person name="Ray D.A."/>
            <person name="Sullivan K.A.M."/>
            <person name="Roscito J.G."/>
            <person name="Kirilenko B.M."/>
            <person name="Davalos L.M."/>
            <person name="Corthals A.P."/>
            <person name="Power M.L."/>
            <person name="Jones G."/>
            <person name="Ransome R.D."/>
            <person name="Dechmann D.K.N."/>
            <person name="Locatelli A.G."/>
            <person name="Puechmaille S.J."/>
            <person name="Fedrigo O."/>
            <person name="Jarvis E.D."/>
            <person name="Hiller M."/>
            <person name="Vernes S.C."/>
            <person name="Myers E.W."/>
            <person name="Teeling E.C."/>
        </authorList>
    </citation>
    <scope>NUCLEOTIDE SEQUENCE [LARGE SCALE GENOMIC DNA]</scope>
    <source>
        <strain evidence="1">MMolMol1</strain>
        <tissue evidence="1">Muscle</tissue>
    </source>
</reference>